<proteinExistence type="predicted"/>
<evidence type="ECO:0000313" key="1">
    <source>
        <dbReference type="EMBL" id="MDR7295714.1"/>
    </source>
</evidence>
<sequence length="396" mass="43710">MMAAAAQAQTDDTTPFYVGGTLGVSRVSNVYREPNATNDDTVTSVGLLGGIDQRLGRQHLTVDGSLQNNRYATNSDLNYRSYSLRSALNWQTVGNLSGVLSAKSDRSLADFNIGNGIDPDDLVRKKNIERNDEYQAIARLGVTTRYTLEGGWTQRRRDFSAEEYARFVYRQNTGSLGLYATPAGNVRLGLVARHTKGTNPRYPVGLAIDPDTSEVVVVNAINDFTRDDIDFTTRWTVGGHSTLNTRISRSKTRNSLDLLRDFSGTTGAIGWNWRPTGKLQFDLNYSRDTGQESVVRAADLNRVYTTWQLGSSYSLTGKLSLSARASSNRTRRNGESGVNLANAFDDTKLYNIGVRWAISRGFSLNCQYDHASRDSSVPQYVYSASSYGCTGQAILF</sequence>
<keyword evidence="2" id="KW-1185">Reference proteome</keyword>
<evidence type="ECO:0008006" key="3">
    <source>
        <dbReference type="Google" id="ProtNLM"/>
    </source>
</evidence>
<gene>
    <name evidence="1" type="ORF">J2X16_001035</name>
</gene>
<protein>
    <recommendedName>
        <fullName evidence="3">Beta-barrel porin 2</fullName>
    </recommendedName>
</protein>
<accession>A0ABU1Z523</accession>
<dbReference type="RefSeq" id="WP_056875008.1">
    <property type="nucleotide sequence ID" value="NZ_JAVDXQ010000001.1"/>
</dbReference>
<comment type="caution">
    <text evidence="1">The sequence shown here is derived from an EMBL/GenBank/DDBJ whole genome shotgun (WGS) entry which is preliminary data.</text>
</comment>
<organism evidence="1 2">
    <name type="scientific">Pelomonas aquatica</name>
    <dbReference type="NCBI Taxonomy" id="431058"/>
    <lineage>
        <taxon>Bacteria</taxon>
        <taxon>Pseudomonadati</taxon>
        <taxon>Pseudomonadota</taxon>
        <taxon>Betaproteobacteria</taxon>
        <taxon>Burkholderiales</taxon>
        <taxon>Sphaerotilaceae</taxon>
        <taxon>Roseateles</taxon>
    </lineage>
</organism>
<reference evidence="1 2" key="1">
    <citation type="submission" date="2023-07" db="EMBL/GenBank/DDBJ databases">
        <title>Sorghum-associated microbial communities from plants grown in Nebraska, USA.</title>
        <authorList>
            <person name="Schachtman D."/>
        </authorList>
    </citation>
    <scope>NUCLEOTIDE SEQUENCE [LARGE SCALE GENOMIC DNA]</scope>
    <source>
        <strain evidence="1 2">BE310</strain>
    </source>
</reference>
<dbReference type="Proteomes" id="UP001180536">
    <property type="component" value="Unassembled WGS sequence"/>
</dbReference>
<evidence type="ECO:0000313" key="2">
    <source>
        <dbReference type="Proteomes" id="UP001180536"/>
    </source>
</evidence>
<name>A0ABU1Z523_9BURK</name>
<dbReference type="SUPFAM" id="SSF56935">
    <property type="entry name" value="Porins"/>
    <property type="match status" value="1"/>
</dbReference>
<dbReference type="EMBL" id="JAVDXQ010000001">
    <property type="protein sequence ID" value="MDR7295714.1"/>
    <property type="molecule type" value="Genomic_DNA"/>
</dbReference>